<dbReference type="STRING" id="41875.K8E983"/>
<feature type="domain" description="GST N-terminal" evidence="2">
    <location>
        <begin position="64"/>
        <end position="145"/>
    </location>
</feature>
<protein>
    <submittedName>
        <fullName evidence="4">Glutathione S-transferase</fullName>
    </submittedName>
</protein>
<dbReference type="GO" id="GO:0005737">
    <property type="term" value="C:cytoplasm"/>
    <property type="evidence" value="ECO:0007669"/>
    <property type="project" value="TreeGrafter"/>
</dbReference>
<dbReference type="InterPro" id="IPR004045">
    <property type="entry name" value="Glutathione_S-Trfase_N"/>
</dbReference>
<dbReference type="CDD" id="cd08919">
    <property type="entry name" value="PBP-like"/>
    <property type="match status" value="1"/>
</dbReference>
<dbReference type="KEGG" id="bpg:Bathy01g05400"/>
<dbReference type="RefSeq" id="XP_007515373.1">
    <property type="nucleotide sequence ID" value="XM_007515311.1"/>
</dbReference>
<dbReference type="InterPro" id="IPR010987">
    <property type="entry name" value="Glutathione-S-Trfase_C-like"/>
</dbReference>
<gene>
    <name evidence="4" type="ORF">Bathy01g05400</name>
</gene>
<evidence type="ECO:0000259" key="2">
    <source>
        <dbReference type="PROSITE" id="PS50404"/>
    </source>
</evidence>
<dbReference type="CDD" id="cd00570">
    <property type="entry name" value="GST_N_family"/>
    <property type="match status" value="1"/>
</dbReference>
<dbReference type="InterPro" id="IPR036282">
    <property type="entry name" value="Glutathione-S-Trfase_C_sf"/>
</dbReference>
<feature type="region of interest" description="Disordered" evidence="1">
    <location>
        <begin position="1"/>
        <end position="43"/>
    </location>
</feature>
<dbReference type="Pfam" id="PF13410">
    <property type="entry name" value="GST_C_2"/>
    <property type="match status" value="1"/>
</dbReference>
<name>K8E983_9CHLO</name>
<organism evidence="4 5">
    <name type="scientific">Bathycoccus prasinos</name>
    <dbReference type="NCBI Taxonomy" id="41875"/>
    <lineage>
        <taxon>Eukaryota</taxon>
        <taxon>Viridiplantae</taxon>
        <taxon>Chlorophyta</taxon>
        <taxon>Mamiellophyceae</taxon>
        <taxon>Mamiellales</taxon>
        <taxon>Bathycoccaceae</taxon>
        <taxon>Bathycoccus</taxon>
    </lineage>
</organism>
<dbReference type="AlphaFoldDB" id="K8E983"/>
<evidence type="ECO:0000259" key="3">
    <source>
        <dbReference type="PROSITE" id="PS50405"/>
    </source>
</evidence>
<accession>K8E983</accession>
<sequence>MRMVNTTSASSSSSWADLQSKSESTETGLKMKEQAEQRKGGKAEPHVDNLLHLYSAKSEDDVRLTLYRDHAAWCPYCQKTLLMLLIKRVPFRVEKINMRSYGDKPKAFLDKVPNGLLPAIELDGELMTESLQIMARIEREFTGPEYKVMVPEQEFDRVNQLLGMERELFGAWCGFIFRPSMPFGVGGARGGFEATLDRIEQALGVTAGPWFLENQEHPSLVDLQFVSHVERMNASCVYWKGLNLRGNSRWKNIERWFQAFEEIPEYRATKSDYYTHVMNIPPQYGPGYEDNTAEVKEAMRIINGEGDSWRLPIQLNTNSLEPINACDVGKEEEARHEAAYKLISNSKNVARFACRGAGEAGRKQFQAPLADPYAVPNEKYVDSVDAWLRIVADAMLDGSAEPLQPSEPKKDKEIAKCLRYLRERVGVPRDMSYPAAMQFRAHLNWAIDQLD</sequence>
<feature type="compositionally biased region" description="Low complexity" evidence="1">
    <location>
        <begin position="8"/>
        <end position="22"/>
    </location>
</feature>
<dbReference type="OrthoDB" id="4951845at2759"/>
<dbReference type="PROSITE" id="PS50405">
    <property type="entry name" value="GST_CTER"/>
    <property type="match status" value="1"/>
</dbReference>
<dbReference type="Gene3D" id="3.40.30.10">
    <property type="entry name" value="Glutaredoxin"/>
    <property type="match status" value="1"/>
</dbReference>
<dbReference type="GeneID" id="19018275"/>
<feature type="compositionally biased region" description="Basic and acidic residues" evidence="1">
    <location>
        <begin position="29"/>
        <end position="43"/>
    </location>
</feature>
<dbReference type="SUPFAM" id="SSF52833">
    <property type="entry name" value="Thioredoxin-like"/>
    <property type="match status" value="1"/>
</dbReference>
<dbReference type="SUPFAM" id="SSF47616">
    <property type="entry name" value="GST C-terminal domain-like"/>
    <property type="match status" value="1"/>
</dbReference>
<evidence type="ECO:0000256" key="1">
    <source>
        <dbReference type="SAM" id="MobiDB-lite"/>
    </source>
</evidence>
<dbReference type="eggNOG" id="KOG1422">
    <property type="taxonomic scope" value="Eukaryota"/>
</dbReference>
<dbReference type="EMBL" id="FO082278">
    <property type="protein sequence ID" value="CCO14252.1"/>
    <property type="molecule type" value="Genomic_DNA"/>
</dbReference>
<dbReference type="CDD" id="cd00299">
    <property type="entry name" value="GST_C_family"/>
    <property type="match status" value="1"/>
</dbReference>
<dbReference type="PROSITE" id="PS50404">
    <property type="entry name" value="GST_NTER"/>
    <property type="match status" value="1"/>
</dbReference>
<dbReference type="InterPro" id="IPR050983">
    <property type="entry name" value="GST_Omega/HSP26"/>
</dbReference>
<evidence type="ECO:0000313" key="4">
    <source>
        <dbReference type="EMBL" id="CCO14252.1"/>
    </source>
</evidence>
<evidence type="ECO:0000313" key="5">
    <source>
        <dbReference type="Proteomes" id="UP000198341"/>
    </source>
</evidence>
<proteinExistence type="predicted"/>
<dbReference type="InterPro" id="IPR036249">
    <property type="entry name" value="Thioredoxin-like_sf"/>
</dbReference>
<feature type="domain" description="GST C-terminal" evidence="3">
    <location>
        <begin position="151"/>
        <end position="283"/>
    </location>
</feature>
<dbReference type="Pfam" id="PF13409">
    <property type="entry name" value="GST_N_2"/>
    <property type="match status" value="1"/>
</dbReference>
<reference evidence="4 5" key="1">
    <citation type="submission" date="2011-10" db="EMBL/GenBank/DDBJ databases">
        <authorList>
            <person name="Genoscope - CEA"/>
        </authorList>
    </citation>
    <scope>NUCLEOTIDE SEQUENCE [LARGE SCALE GENOMIC DNA]</scope>
    <source>
        <strain evidence="4 5">RCC 1105</strain>
    </source>
</reference>
<dbReference type="Gene3D" id="1.20.1050.10">
    <property type="match status" value="1"/>
</dbReference>
<keyword evidence="5" id="KW-1185">Reference proteome</keyword>
<dbReference type="Proteomes" id="UP000198341">
    <property type="component" value="Chromosome 1"/>
</dbReference>
<dbReference type="PANTHER" id="PTHR43968:SF14">
    <property type="entry name" value="GLUTATHIONE S-TRANSFERASE"/>
    <property type="match status" value="1"/>
</dbReference>
<dbReference type="PANTHER" id="PTHR43968">
    <property type="match status" value="1"/>
</dbReference>